<evidence type="ECO:0000313" key="3">
    <source>
        <dbReference type="Proteomes" id="UP001359559"/>
    </source>
</evidence>
<feature type="compositionally biased region" description="Polar residues" evidence="1">
    <location>
        <begin position="151"/>
        <end position="161"/>
    </location>
</feature>
<dbReference type="AlphaFoldDB" id="A0AAN9IIF2"/>
<organism evidence="2 3">
    <name type="scientific">Clitoria ternatea</name>
    <name type="common">Butterfly pea</name>
    <dbReference type="NCBI Taxonomy" id="43366"/>
    <lineage>
        <taxon>Eukaryota</taxon>
        <taxon>Viridiplantae</taxon>
        <taxon>Streptophyta</taxon>
        <taxon>Embryophyta</taxon>
        <taxon>Tracheophyta</taxon>
        <taxon>Spermatophyta</taxon>
        <taxon>Magnoliopsida</taxon>
        <taxon>eudicotyledons</taxon>
        <taxon>Gunneridae</taxon>
        <taxon>Pentapetalae</taxon>
        <taxon>rosids</taxon>
        <taxon>fabids</taxon>
        <taxon>Fabales</taxon>
        <taxon>Fabaceae</taxon>
        <taxon>Papilionoideae</taxon>
        <taxon>50 kb inversion clade</taxon>
        <taxon>NPAAA clade</taxon>
        <taxon>indigoferoid/millettioid clade</taxon>
        <taxon>Phaseoleae</taxon>
        <taxon>Clitoria</taxon>
    </lineage>
</organism>
<sequence length="161" mass="17354">MEERELSTARRRQARADRGRTAGSYKRPGSAGVGVSSGSLASGARGRRKAGSSSREANFIAGKADLGGDDIMDGWVWSSGGIRVVQMSETQDRGQDGVEASRVTRKAGFGLGVHGRCQSRRAKRFTAQRWSRTRRSDAERGCQRGGRSAYRTRSSAGSRSV</sequence>
<feature type="compositionally biased region" description="Basic and acidic residues" evidence="1">
    <location>
        <begin position="1"/>
        <end position="20"/>
    </location>
</feature>
<reference evidence="2 3" key="1">
    <citation type="submission" date="2024-01" db="EMBL/GenBank/DDBJ databases">
        <title>The genomes of 5 underutilized Papilionoideae crops provide insights into root nodulation and disease resistance.</title>
        <authorList>
            <person name="Yuan L."/>
        </authorList>
    </citation>
    <scope>NUCLEOTIDE SEQUENCE [LARGE SCALE GENOMIC DNA]</scope>
    <source>
        <strain evidence="2">LY-2023</strain>
        <tissue evidence="2">Leaf</tissue>
    </source>
</reference>
<proteinExistence type="predicted"/>
<name>A0AAN9IIF2_CLITE</name>
<gene>
    <name evidence="2" type="ORF">RJT34_24908</name>
</gene>
<keyword evidence="3" id="KW-1185">Reference proteome</keyword>
<evidence type="ECO:0000313" key="2">
    <source>
        <dbReference type="EMBL" id="KAK7279849.1"/>
    </source>
</evidence>
<comment type="caution">
    <text evidence="2">The sequence shown here is derived from an EMBL/GenBank/DDBJ whole genome shotgun (WGS) entry which is preliminary data.</text>
</comment>
<accession>A0AAN9IIF2</accession>
<evidence type="ECO:0000256" key="1">
    <source>
        <dbReference type="SAM" id="MobiDB-lite"/>
    </source>
</evidence>
<protein>
    <submittedName>
        <fullName evidence="2">Uncharacterized protein</fullName>
    </submittedName>
</protein>
<feature type="region of interest" description="Disordered" evidence="1">
    <location>
        <begin position="1"/>
        <end position="63"/>
    </location>
</feature>
<feature type="compositionally biased region" description="Low complexity" evidence="1">
    <location>
        <begin position="29"/>
        <end position="44"/>
    </location>
</feature>
<dbReference type="Proteomes" id="UP001359559">
    <property type="component" value="Unassembled WGS sequence"/>
</dbReference>
<dbReference type="EMBL" id="JAYKXN010000006">
    <property type="protein sequence ID" value="KAK7279849.1"/>
    <property type="molecule type" value="Genomic_DNA"/>
</dbReference>
<feature type="region of interest" description="Disordered" evidence="1">
    <location>
        <begin position="120"/>
        <end position="161"/>
    </location>
</feature>